<keyword evidence="6" id="KW-0695">RNA-directed DNA polymerase</keyword>
<sequence>MEDVLRGLQWEECLLYMDDIIVPGETFEEELLRLEHVFQRMREANLKLKPSKCILFQKSVKFLGHVVSEHGVQTDPEKIEAEHDGREHVVAYTSKALNKHGNFILYTRKELLAVIIALKNFDPYVYGRPVLLRTDNAAVSWLQSLKDPTGQVARWLQTLGTYNFKVTHRAGSKHTNADAMSRNQYKSCKRQEDLKQAENFDDREVSDHPVECAVQIWKNKKKQLKPCYTPH</sequence>
<dbReference type="GO" id="GO:0004519">
    <property type="term" value="F:endonuclease activity"/>
    <property type="evidence" value="ECO:0007669"/>
    <property type="project" value="UniProtKB-KW"/>
</dbReference>
<feature type="domain" description="Reverse transcriptase" evidence="7">
    <location>
        <begin position="1"/>
        <end position="67"/>
    </location>
</feature>
<dbReference type="InterPro" id="IPR041373">
    <property type="entry name" value="RT_RNaseH"/>
</dbReference>
<evidence type="ECO:0000256" key="1">
    <source>
        <dbReference type="ARBA" id="ARBA00022679"/>
    </source>
</evidence>
<keyword evidence="4" id="KW-0255">Endonuclease</keyword>
<dbReference type="PANTHER" id="PTHR37984:SF5">
    <property type="entry name" value="PROTEIN NYNRIN-LIKE"/>
    <property type="match status" value="1"/>
</dbReference>
<dbReference type="PANTHER" id="PTHR37984">
    <property type="entry name" value="PROTEIN CBG26694"/>
    <property type="match status" value="1"/>
</dbReference>
<dbReference type="CDD" id="cd09274">
    <property type="entry name" value="RNase_HI_RT_Ty3"/>
    <property type="match status" value="1"/>
</dbReference>
<dbReference type="Pfam" id="PF17917">
    <property type="entry name" value="RT_RNaseH"/>
    <property type="match status" value="1"/>
</dbReference>
<dbReference type="SUPFAM" id="SSF56672">
    <property type="entry name" value="DNA/RNA polymerases"/>
    <property type="match status" value="1"/>
</dbReference>
<dbReference type="Proteomes" id="UP000507470">
    <property type="component" value="Unassembled WGS sequence"/>
</dbReference>
<evidence type="ECO:0000256" key="4">
    <source>
        <dbReference type="ARBA" id="ARBA00022759"/>
    </source>
</evidence>
<keyword evidence="1" id="KW-0808">Transferase</keyword>
<dbReference type="GO" id="GO:0016787">
    <property type="term" value="F:hydrolase activity"/>
    <property type="evidence" value="ECO:0007669"/>
    <property type="project" value="UniProtKB-KW"/>
</dbReference>
<name>A0A6J8AX17_MYTCO</name>
<evidence type="ECO:0000256" key="5">
    <source>
        <dbReference type="ARBA" id="ARBA00022801"/>
    </source>
</evidence>
<gene>
    <name evidence="8" type="ORF">MCOR_12499</name>
</gene>
<dbReference type="InterPro" id="IPR043502">
    <property type="entry name" value="DNA/RNA_pol_sf"/>
</dbReference>
<evidence type="ECO:0000256" key="2">
    <source>
        <dbReference type="ARBA" id="ARBA00022695"/>
    </source>
</evidence>
<dbReference type="InterPro" id="IPR050951">
    <property type="entry name" value="Retrovirus_Pol_polyprotein"/>
</dbReference>
<dbReference type="GO" id="GO:0003964">
    <property type="term" value="F:RNA-directed DNA polymerase activity"/>
    <property type="evidence" value="ECO:0007669"/>
    <property type="project" value="UniProtKB-KW"/>
</dbReference>
<dbReference type="Gene3D" id="3.30.70.270">
    <property type="match status" value="1"/>
</dbReference>
<dbReference type="Pfam" id="PF00078">
    <property type="entry name" value="RVT_1"/>
    <property type="match status" value="1"/>
</dbReference>
<dbReference type="OrthoDB" id="5860913at2759"/>
<evidence type="ECO:0000256" key="3">
    <source>
        <dbReference type="ARBA" id="ARBA00022722"/>
    </source>
</evidence>
<keyword evidence="2" id="KW-0548">Nucleotidyltransferase</keyword>
<protein>
    <recommendedName>
        <fullName evidence="7">Reverse transcriptase domain-containing protein</fullName>
    </recommendedName>
</protein>
<evidence type="ECO:0000256" key="6">
    <source>
        <dbReference type="ARBA" id="ARBA00022918"/>
    </source>
</evidence>
<dbReference type="AlphaFoldDB" id="A0A6J8AX17"/>
<organism evidence="8 9">
    <name type="scientific">Mytilus coruscus</name>
    <name type="common">Sea mussel</name>
    <dbReference type="NCBI Taxonomy" id="42192"/>
    <lineage>
        <taxon>Eukaryota</taxon>
        <taxon>Metazoa</taxon>
        <taxon>Spiralia</taxon>
        <taxon>Lophotrochozoa</taxon>
        <taxon>Mollusca</taxon>
        <taxon>Bivalvia</taxon>
        <taxon>Autobranchia</taxon>
        <taxon>Pteriomorphia</taxon>
        <taxon>Mytilida</taxon>
        <taxon>Mytiloidea</taxon>
        <taxon>Mytilidae</taxon>
        <taxon>Mytilinae</taxon>
        <taxon>Mytilus</taxon>
    </lineage>
</organism>
<accession>A0A6J8AX17</accession>
<keyword evidence="3" id="KW-0540">Nuclease</keyword>
<dbReference type="InterPro" id="IPR043128">
    <property type="entry name" value="Rev_trsase/Diguanyl_cyclase"/>
</dbReference>
<reference evidence="8 9" key="1">
    <citation type="submission" date="2020-06" db="EMBL/GenBank/DDBJ databases">
        <authorList>
            <person name="Li R."/>
            <person name="Bekaert M."/>
        </authorList>
    </citation>
    <scope>NUCLEOTIDE SEQUENCE [LARGE SCALE GENOMIC DNA]</scope>
    <source>
        <strain evidence="9">wild</strain>
    </source>
</reference>
<evidence type="ECO:0000313" key="8">
    <source>
        <dbReference type="EMBL" id="CAC5375540.1"/>
    </source>
</evidence>
<dbReference type="FunFam" id="3.30.70.270:FF:000003">
    <property type="entry name" value="Transposon Ty3-G Gag-Pol polyprotein"/>
    <property type="match status" value="1"/>
</dbReference>
<evidence type="ECO:0000259" key="7">
    <source>
        <dbReference type="PROSITE" id="PS50878"/>
    </source>
</evidence>
<proteinExistence type="predicted"/>
<dbReference type="PROSITE" id="PS50878">
    <property type="entry name" value="RT_POL"/>
    <property type="match status" value="1"/>
</dbReference>
<keyword evidence="5" id="KW-0378">Hydrolase</keyword>
<evidence type="ECO:0000313" key="9">
    <source>
        <dbReference type="Proteomes" id="UP000507470"/>
    </source>
</evidence>
<dbReference type="EMBL" id="CACVKT020002154">
    <property type="protein sequence ID" value="CAC5375540.1"/>
    <property type="molecule type" value="Genomic_DNA"/>
</dbReference>
<dbReference type="InterPro" id="IPR000477">
    <property type="entry name" value="RT_dom"/>
</dbReference>
<keyword evidence="9" id="KW-1185">Reference proteome</keyword>